<organism evidence="6">
    <name type="scientific">uncultured marine thaumarchaeote KM3_173_D12</name>
    <dbReference type="NCBI Taxonomy" id="1456049"/>
    <lineage>
        <taxon>Archaea</taxon>
        <taxon>Nitrososphaerota</taxon>
        <taxon>environmental samples</taxon>
    </lineage>
</organism>
<keyword evidence="4" id="KW-0663">Pyridoxal phosphate</keyword>
<sequence length="376" mass="42526">MKHKFEYINSELKKIRKHNLYRKMYDSKITDACISINSKTLINLCSNDYLGIIQPIISNKQNQSSSRLVSGNDDSFRILEEKLAKHKSQESSLIFPTGYMANLGVISTLVGKNDLVLSDKLNHASLIEACKLSNAKLSIFKHNDMNDLTHKIKTKTKRKFIITEGIFSMDGDFSNLNEISEISKRNNAIIILDDAHGDFVVGNDGKGTANHFGVSKKIDVYISSLSKGLGSFGGYVSAKKSIIELCINKSKSFIYTSALPRLLIDDATKRFESNREKNRKKLWRNVKKFSDGLKKIGFNDNSNSHIFPIIVGKEKIAMEFGEYLFKNGIFAQPIRYPTVSRNQARIRISITARLTDKQLAKSLYVLENAKNKFHLI</sequence>
<proteinExistence type="inferred from homology"/>
<evidence type="ECO:0000259" key="5">
    <source>
        <dbReference type="Pfam" id="PF00155"/>
    </source>
</evidence>
<dbReference type="PANTHER" id="PTHR13693:SF77">
    <property type="entry name" value="8-AMINO-7-OXONONANOATE SYNTHASE"/>
    <property type="match status" value="1"/>
</dbReference>
<dbReference type="InterPro" id="IPR004839">
    <property type="entry name" value="Aminotransferase_I/II_large"/>
</dbReference>
<accession>A0A075GMK9</accession>
<reference evidence="6" key="1">
    <citation type="journal article" date="2014" name="Genome Biol. Evol.">
        <title>Pangenome evidence for extensive interdomain horizontal transfer affecting lineage core and shell genes in uncultured planktonic thaumarchaeota and euryarchaeota.</title>
        <authorList>
            <person name="Deschamps P."/>
            <person name="Zivanovic Y."/>
            <person name="Moreira D."/>
            <person name="Rodriguez-Valera F."/>
            <person name="Lopez-Garcia P."/>
        </authorList>
    </citation>
    <scope>NUCLEOTIDE SEQUENCE</scope>
</reference>
<dbReference type="InterPro" id="IPR050087">
    <property type="entry name" value="AON_synthase_class-II"/>
</dbReference>
<dbReference type="SUPFAM" id="SSF53383">
    <property type="entry name" value="PLP-dependent transferases"/>
    <property type="match status" value="1"/>
</dbReference>
<comment type="cofactor">
    <cofactor evidence="1">
        <name>pyridoxal 5'-phosphate</name>
        <dbReference type="ChEBI" id="CHEBI:597326"/>
    </cofactor>
</comment>
<feature type="domain" description="Aminotransferase class I/classII large" evidence="5">
    <location>
        <begin position="40"/>
        <end position="361"/>
    </location>
</feature>
<comment type="similarity">
    <text evidence="2">Belongs to the class-II pyridoxal-phosphate-dependent aminotransferase family. BioF subfamily.</text>
</comment>
<dbReference type="EC" id="2.3.1.29" evidence="6"/>
<evidence type="ECO:0000256" key="4">
    <source>
        <dbReference type="ARBA" id="ARBA00022898"/>
    </source>
</evidence>
<dbReference type="Pfam" id="PF00155">
    <property type="entry name" value="Aminotran_1_2"/>
    <property type="match status" value="1"/>
</dbReference>
<evidence type="ECO:0000256" key="1">
    <source>
        <dbReference type="ARBA" id="ARBA00001933"/>
    </source>
</evidence>
<name>A0A075GMK9_9ARCH</name>
<dbReference type="Gene3D" id="3.40.640.10">
    <property type="entry name" value="Type I PLP-dependent aspartate aminotransferase-like (Major domain)"/>
    <property type="match status" value="1"/>
</dbReference>
<dbReference type="EMBL" id="KF900705">
    <property type="protein sequence ID" value="AIF04330.1"/>
    <property type="molecule type" value="Genomic_DNA"/>
</dbReference>
<dbReference type="InterPro" id="IPR015421">
    <property type="entry name" value="PyrdxlP-dep_Trfase_major"/>
</dbReference>
<evidence type="ECO:0000313" key="6">
    <source>
        <dbReference type="EMBL" id="AIF04330.1"/>
    </source>
</evidence>
<dbReference type="GO" id="GO:0030170">
    <property type="term" value="F:pyridoxal phosphate binding"/>
    <property type="evidence" value="ECO:0007669"/>
    <property type="project" value="InterPro"/>
</dbReference>
<evidence type="ECO:0000256" key="2">
    <source>
        <dbReference type="ARBA" id="ARBA00010008"/>
    </source>
</evidence>
<evidence type="ECO:0000256" key="3">
    <source>
        <dbReference type="ARBA" id="ARBA00022679"/>
    </source>
</evidence>
<keyword evidence="6" id="KW-0012">Acyltransferase</keyword>
<gene>
    <name evidence="6" type="primary">GCAT</name>
    <name evidence="6" type="synonym">kbl</name>
</gene>
<dbReference type="AlphaFoldDB" id="A0A075GMK9"/>
<dbReference type="Gene3D" id="3.90.1150.10">
    <property type="entry name" value="Aspartate Aminotransferase, domain 1"/>
    <property type="match status" value="1"/>
</dbReference>
<dbReference type="GO" id="GO:0008890">
    <property type="term" value="F:glycine C-acetyltransferase activity"/>
    <property type="evidence" value="ECO:0007669"/>
    <property type="project" value="UniProtKB-EC"/>
</dbReference>
<dbReference type="InterPro" id="IPR015424">
    <property type="entry name" value="PyrdxlP-dep_Trfase"/>
</dbReference>
<keyword evidence="3 6" id="KW-0808">Transferase</keyword>
<dbReference type="PANTHER" id="PTHR13693">
    <property type="entry name" value="CLASS II AMINOTRANSFERASE/8-AMINO-7-OXONONANOATE SYNTHASE"/>
    <property type="match status" value="1"/>
</dbReference>
<protein>
    <submittedName>
        <fullName evidence="6">8-amino-7-oxononanoate synthase (Kbl, GCAT)</fullName>
        <ecNumber evidence="6">2.3.1.29</ecNumber>
    </submittedName>
</protein>
<dbReference type="InterPro" id="IPR015422">
    <property type="entry name" value="PyrdxlP-dep_Trfase_small"/>
</dbReference>